<dbReference type="SMART" id="SM00228">
    <property type="entry name" value="PDZ"/>
    <property type="match status" value="2"/>
</dbReference>
<evidence type="ECO:0000313" key="13">
    <source>
        <dbReference type="EMBL" id="MYM39219.1"/>
    </source>
</evidence>
<evidence type="ECO:0000256" key="9">
    <source>
        <dbReference type="ARBA" id="ARBA00023049"/>
    </source>
</evidence>
<dbReference type="Pfam" id="PF17820">
    <property type="entry name" value="PDZ_6"/>
    <property type="match status" value="1"/>
</dbReference>
<keyword evidence="5 11" id="KW-0812">Transmembrane</keyword>
<dbReference type="PANTHER" id="PTHR42837:SF2">
    <property type="entry name" value="MEMBRANE METALLOPROTEASE ARASP2, CHLOROPLASTIC-RELATED"/>
    <property type="match status" value="1"/>
</dbReference>
<dbReference type="PANTHER" id="PTHR42837">
    <property type="entry name" value="REGULATOR OF SIGMA-E PROTEASE RSEP"/>
    <property type="match status" value="1"/>
</dbReference>
<feature type="transmembrane region" description="Helical" evidence="11">
    <location>
        <begin position="391"/>
        <end position="413"/>
    </location>
</feature>
<comment type="cofactor">
    <cofactor evidence="1 11">
        <name>Zn(2+)</name>
        <dbReference type="ChEBI" id="CHEBI:29105"/>
    </cofactor>
</comment>
<evidence type="ECO:0000256" key="8">
    <source>
        <dbReference type="ARBA" id="ARBA00022989"/>
    </source>
</evidence>
<keyword evidence="4" id="KW-0645">Protease</keyword>
<comment type="caution">
    <text evidence="13">The sequence shown here is derived from an EMBL/GenBank/DDBJ whole genome shotgun (WGS) entry which is preliminary data.</text>
</comment>
<dbReference type="InterPro" id="IPR041489">
    <property type="entry name" value="PDZ_6"/>
</dbReference>
<dbReference type="SUPFAM" id="SSF50156">
    <property type="entry name" value="PDZ domain-like"/>
    <property type="match status" value="2"/>
</dbReference>
<dbReference type="PROSITE" id="PS50106">
    <property type="entry name" value="PDZ"/>
    <property type="match status" value="1"/>
</dbReference>
<evidence type="ECO:0000256" key="11">
    <source>
        <dbReference type="RuleBase" id="RU362031"/>
    </source>
</evidence>
<dbReference type="Proteomes" id="UP000478090">
    <property type="component" value="Unassembled WGS sequence"/>
</dbReference>
<dbReference type="EC" id="3.4.24.-" evidence="11"/>
<dbReference type="CDD" id="cd06163">
    <property type="entry name" value="S2P-M50_PDZ_RseP-like"/>
    <property type="match status" value="1"/>
</dbReference>
<proteinExistence type="inferred from homology"/>
<dbReference type="GO" id="GO:0008237">
    <property type="term" value="F:metallopeptidase activity"/>
    <property type="evidence" value="ECO:0007669"/>
    <property type="project" value="UniProtKB-KW"/>
</dbReference>
<keyword evidence="6 11" id="KW-0378">Hydrolase</keyword>
<gene>
    <name evidence="13" type="primary">rseP</name>
    <name evidence="13" type="ORF">GTP27_07720</name>
</gene>
<evidence type="ECO:0000259" key="12">
    <source>
        <dbReference type="PROSITE" id="PS50106"/>
    </source>
</evidence>
<evidence type="ECO:0000256" key="10">
    <source>
        <dbReference type="ARBA" id="ARBA00023136"/>
    </source>
</evidence>
<keyword evidence="9 11" id="KW-0482">Metalloprotease</keyword>
<organism evidence="13 14">
    <name type="scientific">Duganella qianjiadongensis</name>
    <dbReference type="NCBI Taxonomy" id="2692176"/>
    <lineage>
        <taxon>Bacteria</taxon>
        <taxon>Pseudomonadati</taxon>
        <taxon>Pseudomonadota</taxon>
        <taxon>Betaproteobacteria</taxon>
        <taxon>Burkholderiales</taxon>
        <taxon>Oxalobacteraceae</taxon>
        <taxon>Telluria group</taxon>
        <taxon>Duganella</taxon>
    </lineage>
</organism>
<evidence type="ECO:0000256" key="1">
    <source>
        <dbReference type="ARBA" id="ARBA00001947"/>
    </source>
</evidence>
<dbReference type="RefSeq" id="WP_161038609.1">
    <property type="nucleotide sequence ID" value="NZ_WWCM01000004.1"/>
</dbReference>
<evidence type="ECO:0000256" key="4">
    <source>
        <dbReference type="ARBA" id="ARBA00022670"/>
    </source>
</evidence>
<evidence type="ECO:0000256" key="2">
    <source>
        <dbReference type="ARBA" id="ARBA00004141"/>
    </source>
</evidence>
<evidence type="ECO:0000256" key="7">
    <source>
        <dbReference type="ARBA" id="ARBA00022833"/>
    </source>
</evidence>
<comment type="similarity">
    <text evidence="3 11">Belongs to the peptidase M50B family.</text>
</comment>
<dbReference type="Pfam" id="PF02163">
    <property type="entry name" value="Peptidase_M50"/>
    <property type="match status" value="1"/>
</dbReference>
<dbReference type="InterPro" id="IPR036034">
    <property type="entry name" value="PDZ_sf"/>
</dbReference>
<evidence type="ECO:0000256" key="6">
    <source>
        <dbReference type="ARBA" id="ARBA00022801"/>
    </source>
</evidence>
<dbReference type="Gene3D" id="2.30.42.10">
    <property type="match status" value="2"/>
</dbReference>
<evidence type="ECO:0000256" key="5">
    <source>
        <dbReference type="ARBA" id="ARBA00022692"/>
    </source>
</evidence>
<keyword evidence="11" id="KW-0479">Metal-binding</keyword>
<dbReference type="InterPro" id="IPR001478">
    <property type="entry name" value="PDZ"/>
</dbReference>
<feature type="domain" description="PDZ" evidence="12">
    <location>
        <begin position="211"/>
        <end position="298"/>
    </location>
</feature>
<dbReference type="NCBIfam" id="TIGR00054">
    <property type="entry name" value="RIP metalloprotease RseP"/>
    <property type="match status" value="1"/>
</dbReference>
<keyword evidence="10 11" id="KW-0472">Membrane</keyword>
<comment type="subcellular location">
    <subcellularLocation>
        <location evidence="2">Membrane</location>
        <topology evidence="2">Multi-pass membrane protein</topology>
    </subcellularLocation>
</comment>
<reference evidence="13 14" key="1">
    <citation type="submission" date="2019-12" db="EMBL/GenBank/DDBJ databases">
        <title>Novel species isolated from a subtropical stream in China.</title>
        <authorList>
            <person name="Lu H."/>
        </authorList>
    </citation>
    <scope>NUCLEOTIDE SEQUENCE [LARGE SCALE GENOMIC DNA]</scope>
    <source>
        <strain evidence="13 14">CY13W</strain>
    </source>
</reference>
<feature type="transmembrane region" description="Helical" evidence="11">
    <location>
        <begin position="438"/>
        <end position="460"/>
    </location>
</feature>
<protein>
    <recommendedName>
        <fullName evidence="11">Zinc metalloprotease</fullName>
        <ecNumber evidence="11">3.4.24.-</ecNumber>
    </recommendedName>
</protein>
<dbReference type="InterPro" id="IPR004387">
    <property type="entry name" value="Pept_M50_Zn"/>
</dbReference>
<dbReference type="InterPro" id="IPR008915">
    <property type="entry name" value="Peptidase_M50"/>
</dbReference>
<accession>A0ABW9VL26</accession>
<evidence type="ECO:0000256" key="3">
    <source>
        <dbReference type="ARBA" id="ARBA00007931"/>
    </source>
</evidence>
<evidence type="ECO:0000313" key="14">
    <source>
        <dbReference type="Proteomes" id="UP000478090"/>
    </source>
</evidence>
<name>A0ABW9VL26_9BURK</name>
<dbReference type="EMBL" id="WWCM01000004">
    <property type="protein sequence ID" value="MYM39219.1"/>
    <property type="molecule type" value="Genomic_DNA"/>
</dbReference>
<keyword evidence="8 11" id="KW-1133">Transmembrane helix</keyword>
<keyword evidence="7 11" id="KW-0862">Zinc</keyword>
<feature type="transmembrane region" description="Helical" evidence="11">
    <location>
        <begin position="101"/>
        <end position="125"/>
    </location>
</feature>
<sequence length="463" mass="48954">MNLLQTVLAFIVCLGTLVTIHELGHYLVARWCGVKVLRFSVGMGKVVWSRRYGPDQTEWVISALPLGGYVKMLDAREGNLAGLPEADLQREFTRQNVWKRIAIVAAGPLANFLLAIVLFAGLYMVGVQEPASKVSVQATVGESKGASAAWVAGVRSGDLITAVNGQSVAAWSDLRWQLIQGVINKSDVQLSVERPGQGHYNFVLPAVLLTGLDVEGDVPGDLGLGFARPLPVVQQVIAGGPAARAGLLADDLLLAVDGTPVADGIAFIDIIRGAAGRTVQVQVRRAGQELTLAMVPQGEVQPVAKGGKDKGTVTVGKISAYIALAPDMIKVVSSPPAAVVKAVQRVWETSVLSVKMVGKMLIGEASLKNVTGPLTIADYAGQTARAGVASYLGFIAFISISLGVMNLLPIPVLDGGHLLYYSLEVLTGRSVPERFGEIAQRFGIGLLLTLMLLAVFNDVVRLL</sequence>
<keyword evidence="14" id="KW-1185">Reference proteome</keyword>